<evidence type="ECO:0000256" key="4">
    <source>
        <dbReference type="ARBA" id="ARBA00022490"/>
    </source>
</evidence>
<evidence type="ECO:0000256" key="10">
    <source>
        <dbReference type="ARBA" id="ARBA00032441"/>
    </source>
</evidence>
<evidence type="ECO:0000256" key="1">
    <source>
        <dbReference type="ARBA" id="ARBA00004496"/>
    </source>
</evidence>
<evidence type="ECO:0000256" key="6">
    <source>
        <dbReference type="ARBA" id="ARBA00022723"/>
    </source>
</evidence>
<dbReference type="SUPFAM" id="SSF52540">
    <property type="entry name" value="P-loop containing nucleoside triphosphate hydrolases"/>
    <property type="match status" value="1"/>
</dbReference>
<keyword evidence="6" id="KW-0479">Metal-binding</keyword>
<dbReference type="PANTHER" id="PTHR33540:SF2">
    <property type="entry name" value="TRNA THREONYLCARBAMOYLADENOSINE BIOSYNTHESIS PROTEIN TSAE"/>
    <property type="match status" value="1"/>
</dbReference>
<keyword evidence="4" id="KW-0963">Cytoplasm</keyword>
<keyword evidence="7" id="KW-0547">Nucleotide-binding</keyword>
<keyword evidence="11" id="KW-0378">Hydrolase</keyword>
<dbReference type="Proteomes" id="UP001062776">
    <property type="component" value="Unassembled WGS sequence"/>
</dbReference>
<proteinExistence type="inferred from homology"/>
<comment type="subcellular location">
    <subcellularLocation>
        <location evidence="1">Cytoplasm</location>
    </subcellularLocation>
</comment>
<keyword evidence="9" id="KW-0460">Magnesium</keyword>
<dbReference type="EMBL" id="BAPV01000014">
    <property type="protein sequence ID" value="GBQ89664.1"/>
    <property type="molecule type" value="Genomic_DNA"/>
</dbReference>
<reference evidence="11" key="1">
    <citation type="submission" date="2013-04" db="EMBL/GenBank/DDBJ databases">
        <title>The genome sequencing project of 58 acetic acid bacteria.</title>
        <authorList>
            <person name="Okamoto-Kainuma A."/>
            <person name="Ishikawa M."/>
            <person name="Umino S."/>
            <person name="Koizumi Y."/>
            <person name="Shiwa Y."/>
            <person name="Yoshikawa H."/>
            <person name="Matsutani M."/>
            <person name="Matsushita K."/>
        </authorList>
    </citation>
    <scope>NUCLEOTIDE SEQUENCE</scope>
    <source>
        <strain evidence="11">NRIC 0535</strain>
    </source>
</reference>
<keyword evidence="8" id="KW-0067">ATP-binding</keyword>
<accession>A0ABQ0Q3I9</accession>
<dbReference type="PANTHER" id="PTHR33540">
    <property type="entry name" value="TRNA THREONYLCARBAMOYLADENOSINE BIOSYNTHESIS PROTEIN TSAE"/>
    <property type="match status" value="1"/>
</dbReference>
<protein>
    <recommendedName>
        <fullName evidence="3">tRNA threonylcarbamoyladenosine biosynthesis protein TsaE</fullName>
    </recommendedName>
    <alternativeName>
        <fullName evidence="10">t(6)A37 threonylcarbamoyladenosine biosynthesis protein TsaE</fullName>
    </alternativeName>
</protein>
<dbReference type="Gene3D" id="3.40.50.300">
    <property type="entry name" value="P-loop containing nucleotide triphosphate hydrolases"/>
    <property type="match status" value="1"/>
</dbReference>
<evidence type="ECO:0000256" key="2">
    <source>
        <dbReference type="ARBA" id="ARBA00007599"/>
    </source>
</evidence>
<evidence type="ECO:0000256" key="8">
    <source>
        <dbReference type="ARBA" id="ARBA00022840"/>
    </source>
</evidence>
<gene>
    <name evidence="11" type="ORF">AA0535_1853</name>
</gene>
<keyword evidence="5" id="KW-0819">tRNA processing</keyword>
<evidence type="ECO:0000313" key="11">
    <source>
        <dbReference type="EMBL" id="GBQ89664.1"/>
    </source>
</evidence>
<evidence type="ECO:0000256" key="5">
    <source>
        <dbReference type="ARBA" id="ARBA00022694"/>
    </source>
</evidence>
<evidence type="ECO:0000256" key="7">
    <source>
        <dbReference type="ARBA" id="ARBA00022741"/>
    </source>
</evidence>
<dbReference type="InterPro" id="IPR003442">
    <property type="entry name" value="T6A_TsaE"/>
</dbReference>
<comment type="caution">
    <text evidence="11">The sequence shown here is derived from an EMBL/GenBank/DDBJ whole genome shotgun (WGS) entry which is preliminary data.</text>
</comment>
<dbReference type="GO" id="GO:0016787">
    <property type="term" value="F:hydrolase activity"/>
    <property type="evidence" value="ECO:0007669"/>
    <property type="project" value="UniProtKB-KW"/>
</dbReference>
<evidence type="ECO:0000256" key="9">
    <source>
        <dbReference type="ARBA" id="ARBA00022842"/>
    </source>
</evidence>
<comment type="similarity">
    <text evidence="2">Belongs to the TsaE family.</text>
</comment>
<evidence type="ECO:0000313" key="12">
    <source>
        <dbReference type="Proteomes" id="UP001062776"/>
    </source>
</evidence>
<sequence length="146" mass="16042">MSMTEIDLPDQIATEALAIRMAALSKPGDVIALHGEMGMGKSVFARAFLRALAQDQALEVPSPTFSLVQLYDTPKGAVAHFDLWRLDGPDGLFELGWDEVQESIMLVEWPERAGDELPAHALHLTLTQGTGDDSRKARLEGWSDRL</sequence>
<dbReference type="NCBIfam" id="TIGR00150">
    <property type="entry name" value="T6A_YjeE"/>
    <property type="match status" value="1"/>
</dbReference>
<keyword evidence="12" id="KW-1185">Reference proteome</keyword>
<dbReference type="Pfam" id="PF02367">
    <property type="entry name" value="TsaE"/>
    <property type="match status" value="1"/>
</dbReference>
<dbReference type="InterPro" id="IPR027417">
    <property type="entry name" value="P-loop_NTPase"/>
</dbReference>
<evidence type="ECO:0000256" key="3">
    <source>
        <dbReference type="ARBA" id="ARBA00019010"/>
    </source>
</evidence>
<name>A0ABQ0Q3I9_9PROT</name>
<organism evidence="11 12">
    <name type="scientific">Asaia krungthepensis NRIC 0535</name>
    <dbReference type="NCBI Taxonomy" id="1307925"/>
    <lineage>
        <taxon>Bacteria</taxon>
        <taxon>Pseudomonadati</taxon>
        <taxon>Pseudomonadota</taxon>
        <taxon>Alphaproteobacteria</taxon>
        <taxon>Acetobacterales</taxon>
        <taxon>Acetobacteraceae</taxon>
        <taxon>Asaia</taxon>
    </lineage>
</organism>